<evidence type="ECO:0000259" key="1">
    <source>
        <dbReference type="SMART" id="SM00829"/>
    </source>
</evidence>
<evidence type="ECO:0000313" key="3">
    <source>
        <dbReference type="Proteomes" id="UP000503840"/>
    </source>
</evidence>
<proteinExistence type="predicted"/>
<gene>
    <name evidence="2" type="ORF">DSM101010T_32580</name>
</gene>
<dbReference type="InterPro" id="IPR013154">
    <property type="entry name" value="ADH-like_N"/>
</dbReference>
<evidence type="ECO:0000313" key="2">
    <source>
        <dbReference type="EMBL" id="GFM34893.1"/>
    </source>
</evidence>
<reference evidence="2 3" key="1">
    <citation type="submission" date="2020-05" db="EMBL/GenBank/DDBJ databases">
        <title>Draft genome sequence of Desulfovibrio sp. strain HN2T.</title>
        <authorList>
            <person name="Ueno A."/>
            <person name="Tamazawa S."/>
            <person name="Tamamura S."/>
            <person name="Murakami T."/>
            <person name="Kiyama T."/>
            <person name="Inomata H."/>
            <person name="Amano Y."/>
            <person name="Miyakawa K."/>
            <person name="Tamaki H."/>
            <person name="Naganuma T."/>
            <person name="Kaneko K."/>
        </authorList>
    </citation>
    <scope>NUCLEOTIDE SEQUENCE [LARGE SCALE GENOMIC DNA]</scope>
    <source>
        <strain evidence="2 3">HN2</strain>
    </source>
</reference>
<dbReference type="InterPro" id="IPR052711">
    <property type="entry name" value="Zinc_ADH-like"/>
</dbReference>
<dbReference type="InterPro" id="IPR011032">
    <property type="entry name" value="GroES-like_sf"/>
</dbReference>
<dbReference type="Gene3D" id="3.40.50.720">
    <property type="entry name" value="NAD(P)-binding Rossmann-like Domain"/>
    <property type="match status" value="1"/>
</dbReference>
<dbReference type="Pfam" id="PF08240">
    <property type="entry name" value="ADH_N"/>
    <property type="match status" value="1"/>
</dbReference>
<name>A0A7J0BM92_9BACT</name>
<dbReference type="Pfam" id="PF00107">
    <property type="entry name" value="ADH_zinc_N"/>
    <property type="match status" value="1"/>
</dbReference>
<dbReference type="EMBL" id="BLVO01000016">
    <property type="protein sequence ID" value="GFM34893.1"/>
    <property type="molecule type" value="Genomic_DNA"/>
</dbReference>
<dbReference type="SUPFAM" id="SSF50129">
    <property type="entry name" value="GroES-like"/>
    <property type="match status" value="1"/>
</dbReference>
<dbReference type="Gene3D" id="3.90.180.10">
    <property type="entry name" value="Medium-chain alcohol dehydrogenases, catalytic domain"/>
    <property type="match status" value="1"/>
</dbReference>
<dbReference type="InterPro" id="IPR013149">
    <property type="entry name" value="ADH-like_C"/>
</dbReference>
<organism evidence="2 3">
    <name type="scientific">Desulfovibrio subterraneus</name>
    <dbReference type="NCBI Taxonomy" id="2718620"/>
    <lineage>
        <taxon>Bacteria</taxon>
        <taxon>Pseudomonadati</taxon>
        <taxon>Thermodesulfobacteriota</taxon>
        <taxon>Desulfovibrionia</taxon>
        <taxon>Desulfovibrionales</taxon>
        <taxon>Desulfovibrionaceae</taxon>
        <taxon>Desulfovibrio</taxon>
    </lineage>
</organism>
<dbReference type="PANTHER" id="PTHR45033">
    <property type="match status" value="1"/>
</dbReference>
<protein>
    <submittedName>
        <fullName evidence="2">Zn-dependent oxidoreductase</fullName>
    </submittedName>
</protein>
<dbReference type="Proteomes" id="UP000503840">
    <property type="component" value="Unassembled WGS sequence"/>
</dbReference>
<accession>A0A7J0BM92</accession>
<sequence length="323" mass="34829">MFAVYCEKPDDENPLAALVVGERPEPETPEGWVRVRITHASLNRHDIFTLRGVTGQDSPIPFPMILGNDASGVLDDGTPVAIYPLITGSDRTGDETLDPHWHVLSEKVQGTFADHVVVPRRNALPLPDELSPLHASVLGTAWLTAYRMLVTCSGLRPGQVMLVQGASGGVSTALIQLGRAAGMEVWVTSRTAQGLDLAARLGAHRGFLSGETLPRKVDAVFDSVGESTWTHSVGSVRRGGVVVTMGVTTGRHVTTDLLPVIVNQLTIRGTIMGTLDEMRDLMRLVVDAGVVPEIGSVLPMERAKEGFRDMIEGRMQGKTVFTR</sequence>
<dbReference type="InterPro" id="IPR036291">
    <property type="entry name" value="NAD(P)-bd_dom_sf"/>
</dbReference>
<dbReference type="InterPro" id="IPR020843">
    <property type="entry name" value="ER"/>
</dbReference>
<comment type="caution">
    <text evidence="2">The sequence shown here is derived from an EMBL/GenBank/DDBJ whole genome shotgun (WGS) entry which is preliminary data.</text>
</comment>
<dbReference type="GO" id="GO:0016491">
    <property type="term" value="F:oxidoreductase activity"/>
    <property type="evidence" value="ECO:0007669"/>
    <property type="project" value="InterPro"/>
</dbReference>
<keyword evidence="3" id="KW-1185">Reference proteome</keyword>
<dbReference type="SMART" id="SM00829">
    <property type="entry name" value="PKS_ER"/>
    <property type="match status" value="1"/>
</dbReference>
<dbReference type="RefSeq" id="WP_174406541.1">
    <property type="nucleotide sequence ID" value="NZ_BLVO01000016.1"/>
</dbReference>
<dbReference type="PANTHER" id="PTHR45033:SF3">
    <property type="entry name" value="DEHYDROGENASE, PUTATIVE (AFU_ORTHOLOGUE AFUA_2G13270)-RELATED"/>
    <property type="match status" value="1"/>
</dbReference>
<dbReference type="AlphaFoldDB" id="A0A7J0BM92"/>
<dbReference type="SUPFAM" id="SSF51735">
    <property type="entry name" value="NAD(P)-binding Rossmann-fold domains"/>
    <property type="match status" value="1"/>
</dbReference>
<feature type="domain" description="Enoyl reductase (ER)" evidence="1">
    <location>
        <begin position="13"/>
        <end position="321"/>
    </location>
</feature>